<sequence length="524" mass="55427">MHGGPGSHSHTYAKSSTYIRDASAGSKDQATMASPASAAAAAAHCQGLQGGEILPHVAIFPLMAKGHTIPLLDLACLLRRRGLAAVTLLTTPGNAPFVRAALLACGGAGGDAVAVVELAFPAGHAPAGGEGAEGVASASAFAAFAEATSLLRHRLEEALAAMRPAPGLLVADGFMYWAHASAAALGVPSVSFLGTSAFAHVVREACVRDMPGADEGDDGPTTAGTYYTVPEFPHLHFSLADLVLPPLTLMELDAKMAAAVAASHGVIMNTFHDLEGRYIEHWNRNVGPRAWPIGPLCLARKSCSSDHDRDRRPPWMLWLDDKAAAGRDVLYISLGTLAVIPEVQLKQVADGLDRARVDFLWVLRPNNVDLGMGFEERVEGRGMVVREWVDQREILRHSCVRGFLSHCGWNSVLESVVAGVPLAAWPIEFEQPLNAKLVVDELGIGVRVHSNDGTLGGLVKSEEITRVVGQLMSREEGTVMASNAKKLAAHAQIAMSEGGSSWKAVEEMMELCAVTTIAGKTMDV</sequence>
<dbReference type="SUPFAM" id="SSF53756">
    <property type="entry name" value="UDP-Glycosyltransferase/glycogen phosphorylase"/>
    <property type="match status" value="1"/>
</dbReference>
<dbReference type="Gene3D" id="3.40.50.2000">
    <property type="entry name" value="Glycogen Phosphorylase B"/>
    <property type="match status" value="2"/>
</dbReference>
<dbReference type="AlphaFoldDB" id="A0A835B7H0"/>
<name>A0A835B7H0_9POAL</name>
<keyword evidence="2 3" id="KW-0808">Transferase</keyword>
<dbReference type="CDD" id="cd03784">
    <property type="entry name" value="GT1_Gtf-like"/>
    <property type="match status" value="1"/>
</dbReference>
<comment type="similarity">
    <text evidence="1 3">Belongs to the UDP-glycosyltransferase family.</text>
</comment>
<dbReference type="InterPro" id="IPR035595">
    <property type="entry name" value="UDP_glycos_trans_CS"/>
</dbReference>
<evidence type="ECO:0000256" key="2">
    <source>
        <dbReference type="ARBA" id="ARBA00022679"/>
    </source>
</evidence>
<gene>
    <name evidence="5" type="ORF">HU200_042253</name>
</gene>
<dbReference type="PANTHER" id="PTHR48047">
    <property type="entry name" value="GLYCOSYLTRANSFERASE"/>
    <property type="match status" value="1"/>
</dbReference>
<keyword evidence="6" id="KW-1185">Reference proteome</keyword>
<dbReference type="InterPro" id="IPR002213">
    <property type="entry name" value="UDP_glucos_trans"/>
</dbReference>
<dbReference type="EMBL" id="JACEFO010002029">
    <property type="protein sequence ID" value="KAF8688295.1"/>
    <property type="molecule type" value="Genomic_DNA"/>
</dbReference>
<dbReference type="OrthoDB" id="5835829at2759"/>
<dbReference type="EC" id="2.4.1.-" evidence="4"/>
<dbReference type="Pfam" id="PF00201">
    <property type="entry name" value="UDPGT"/>
    <property type="match status" value="1"/>
</dbReference>
<dbReference type="FunFam" id="3.40.50.2000:FF:000107">
    <property type="entry name" value="Glycosyltransferase"/>
    <property type="match status" value="1"/>
</dbReference>
<reference evidence="5" key="1">
    <citation type="submission" date="2020-07" db="EMBL/GenBank/DDBJ databases">
        <title>Genome sequence and genetic diversity analysis of an under-domesticated orphan crop, white fonio (Digitaria exilis).</title>
        <authorList>
            <person name="Bennetzen J.L."/>
            <person name="Chen S."/>
            <person name="Ma X."/>
            <person name="Wang X."/>
            <person name="Yssel A.E.J."/>
            <person name="Chaluvadi S.R."/>
            <person name="Johnson M."/>
            <person name="Gangashetty P."/>
            <person name="Hamidou F."/>
            <person name="Sanogo M.D."/>
            <person name="Zwaenepoel A."/>
            <person name="Wallace J."/>
            <person name="Van De Peer Y."/>
            <person name="Van Deynze A."/>
        </authorList>
    </citation>
    <scope>NUCLEOTIDE SEQUENCE</scope>
    <source>
        <tissue evidence="5">Leaves</tissue>
    </source>
</reference>
<proteinExistence type="inferred from homology"/>
<comment type="caution">
    <text evidence="5">The sequence shown here is derived from an EMBL/GenBank/DDBJ whole genome shotgun (WGS) entry which is preliminary data.</text>
</comment>
<evidence type="ECO:0000256" key="1">
    <source>
        <dbReference type="ARBA" id="ARBA00009995"/>
    </source>
</evidence>
<dbReference type="GO" id="GO:0035251">
    <property type="term" value="F:UDP-glucosyltransferase activity"/>
    <property type="evidence" value="ECO:0007669"/>
    <property type="project" value="TreeGrafter"/>
</dbReference>
<dbReference type="Proteomes" id="UP000636709">
    <property type="component" value="Unassembled WGS sequence"/>
</dbReference>
<evidence type="ECO:0000313" key="6">
    <source>
        <dbReference type="Proteomes" id="UP000636709"/>
    </source>
</evidence>
<dbReference type="PANTHER" id="PTHR48047:SF174">
    <property type="entry name" value="GLYCOSYLTRANSFERASE"/>
    <property type="match status" value="1"/>
</dbReference>
<keyword evidence="3" id="KW-0328">Glycosyltransferase</keyword>
<evidence type="ECO:0000256" key="4">
    <source>
        <dbReference type="RuleBase" id="RU362057"/>
    </source>
</evidence>
<evidence type="ECO:0000256" key="3">
    <source>
        <dbReference type="RuleBase" id="RU003718"/>
    </source>
</evidence>
<organism evidence="5 6">
    <name type="scientific">Digitaria exilis</name>
    <dbReference type="NCBI Taxonomy" id="1010633"/>
    <lineage>
        <taxon>Eukaryota</taxon>
        <taxon>Viridiplantae</taxon>
        <taxon>Streptophyta</taxon>
        <taxon>Embryophyta</taxon>
        <taxon>Tracheophyta</taxon>
        <taxon>Spermatophyta</taxon>
        <taxon>Magnoliopsida</taxon>
        <taxon>Liliopsida</taxon>
        <taxon>Poales</taxon>
        <taxon>Poaceae</taxon>
        <taxon>PACMAD clade</taxon>
        <taxon>Panicoideae</taxon>
        <taxon>Panicodae</taxon>
        <taxon>Paniceae</taxon>
        <taxon>Anthephorinae</taxon>
        <taxon>Digitaria</taxon>
    </lineage>
</organism>
<evidence type="ECO:0000313" key="5">
    <source>
        <dbReference type="EMBL" id="KAF8688295.1"/>
    </source>
</evidence>
<dbReference type="PROSITE" id="PS00375">
    <property type="entry name" value="UDPGT"/>
    <property type="match status" value="1"/>
</dbReference>
<protein>
    <recommendedName>
        <fullName evidence="4">Glycosyltransferase</fullName>
        <ecNumber evidence="4">2.4.1.-</ecNumber>
    </recommendedName>
</protein>
<accession>A0A835B7H0</accession>